<sequence>MVTVWGGVTLLPFPTFLPTWVFRPLPVMGRPLSWSPQSYMMQHNQVVRVSVREGQFGGGRDLSIDCVIALLVVQSNTA</sequence>
<reference evidence="1" key="1">
    <citation type="submission" date="2023-11" db="EMBL/GenBank/DDBJ databases">
        <title>Genome assemblies of two species of porcelain crab, Petrolisthes cinctipes and Petrolisthes manimaculis (Anomura: Porcellanidae).</title>
        <authorList>
            <person name="Angst P."/>
        </authorList>
    </citation>
    <scope>NUCLEOTIDE SEQUENCE</scope>
    <source>
        <strain evidence="1">PB745_02</strain>
        <tissue evidence="1">Gill</tissue>
    </source>
</reference>
<dbReference type="Proteomes" id="UP001292094">
    <property type="component" value="Unassembled WGS sequence"/>
</dbReference>
<dbReference type="EMBL" id="JAWZYT010000392">
    <property type="protein sequence ID" value="KAK4324003.1"/>
    <property type="molecule type" value="Genomic_DNA"/>
</dbReference>
<name>A0AAE1UGR7_9EUCA</name>
<evidence type="ECO:0000313" key="2">
    <source>
        <dbReference type="Proteomes" id="UP001292094"/>
    </source>
</evidence>
<organism evidence="1 2">
    <name type="scientific">Petrolisthes manimaculis</name>
    <dbReference type="NCBI Taxonomy" id="1843537"/>
    <lineage>
        <taxon>Eukaryota</taxon>
        <taxon>Metazoa</taxon>
        <taxon>Ecdysozoa</taxon>
        <taxon>Arthropoda</taxon>
        <taxon>Crustacea</taxon>
        <taxon>Multicrustacea</taxon>
        <taxon>Malacostraca</taxon>
        <taxon>Eumalacostraca</taxon>
        <taxon>Eucarida</taxon>
        <taxon>Decapoda</taxon>
        <taxon>Pleocyemata</taxon>
        <taxon>Anomura</taxon>
        <taxon>Galatheoidea</taxon>
        <taxon>Porcellanidae</taxon>
        <taxon>Petrolisthes</taxon>
    </lineage>
</organism>
<protein>
    <submittedName>
        <fullName evidence="1">Uncharacterized protein</fullName>
    </submittedName>
</protein>
<keyword evidence="2" id="KW-1185">Reference proteome</keyword>
<comment type="caution">
    <text evidence="1">The sequence shown here is derived from an EMBL/GenBank/DDBJ whole genome shotgun (WGS) entry which is preliminary data.</text>
</comment>
<dbReference type="AlphaFoldDB" id="A0AAE1UGR7"/>
<proteinExistence type="predicted"/>
<gene>
    <name evidence="1" type="ORF">Pmani_005336</name>
</gene>
<accession>A0AAE1UGR7</accession>
<evidence type="ECO:0000313" key="1">
    <source>
        <dbReference type="EMBL" id="KAK4324003.1"/>
    </source>
</evidence>